<accession>A0ACC0UAM1</accession>
<dbReference type="EMBL" id="JAGFNK010000082">
    <property type="protein sequence ID" value="KAI9508676.1"/>
    <property type="molecule type" value="Genomic_DNA"/>
</dbReference>
<evidence type="ECO:0000313" key="1">
    <source>
        <dbReference type="EMBL" id="KAI9508676.1"/>
    </source>
</evidence>
<comment type="caution">
    <text evidence="1">The sequence shown here is derived from an EMBL/GenBank/DDBJ whole genome shotgun (WGS) entry which is preliminary data.</text>
</comment>
<gene>
    <name evidence="1" type="ORF">F5148DRAFT_867071</name>
</gene>
<dbReference type="Proteomes" id="UP001207468">
    <property type="component" value="Unassembled WGS sequence"/>
</dbReference>
<reference evidence="1" key="1">
    <citation type="submission" date="2021-03" db="EMBL/GenBank/DDBJ databases">
        <title>Evolutionary priming and transition to the ectomycorrhizal habit in an iconic lineage of mushroom-forming fungi: is preadaptation a requirement?</title>
        <authorList>
            <consortium name="DOE Joint Genome Institute"/>
            <person name="Looney B.P."/>
            <person name="Miyauchi S."/>
            <person name="Morin E."/>
            <person name="Drula E."/>
            <person name="Courty P.E."/>
            <person name="Chicoki N."/>
            <person name="Fauchery L."/>
            <person name="Kohler A."/>
            <person name="Kuo A."/>
            <person name="LaButti K."/>
            <person name="Pangilinan J."/>
            <person name="Lipzen A."/>
            <person name="Riley R."/>
            <person name="Andreopoulos W."/>
            <person name="He G."/>
            <person name="Johnson J."/>
            <person name="Barry K.W."/>
            <person name="Grigoriev I.V."/>
            <person name="Nagy L."/>
            <person name="Hibbett D."/>
            <person name="Henrissat B."/>
            <person name="Matheny P.B."/>
            <person name="Labbe J."/>
            <person name="Martin A.F."/>
        </authorList>
    </citation>
    <scope>NUCLEOTIDE SEQUENCE</scope>
    <source>
        <strain evidence="1">BPL698</strain>
    </source>
</reference>
<sequence>MPLAHILAQRDCVQCPSIPPVCNCAPSQVCFQTAQSCSQCSTFTCVDQPSSTDSGQGVSAGVVAGAVVGSLLLLLLSAAIFLWWRRRNALAIQPPKPVAKDIPAPADTVLNRPDPAEKIVVSPAPSSAAVNAESVVKVYGNSNSSINLDPSSQNPLVRRDSSQSNPFGDSHSIQTTSTGSQSTNVIPIAFVPPSASVLPVGSSLSAQETSKSLMPPQRIPAVELNMDHMNLSAESVPLHSPGLSAITSRAVADDRSYITNASFSSDVFSEVPTIVTGRQVVSSAKAAMVSTSIPKSPVSRPSIRSPLTASSFGPQDVPHNSDENHPLAVPVDPFADRRSVPRSSVATRGSSQPAQPQDVDTTADQHSWNAGPDGNDSDRPLSTFTQAASIIGANIMDATRVRIDFQQPDSASHLPGTPVASSIGNGSPTLVRVASGRLVSPFNSRTANPLQRQQESAPLNVRVPAEPSEKAQAIPPTQRMSMSTMASGVSGRADSILESFTFVPPSPISNRPVRTPPRSPLAQETHNAPDRPSPVQDDDDLKPPNRQILGMSTGSQLSSMSTGLGSFPFHIDHGNDGSQTEEPPAGVLPNGQSGKQRASLDTLALTKDLTTYPLGFDRQSKESFAAFMASKS</sequence>
<keyword evidence="2" id="KW-1185">Reference proteome</keyword>
<protein>
    <submittedName>
        <fullName evidence="1">Uncharacterized protein</fullName>
    </submittedName>
</protein>
<organism evidence="1 2">
    <name type="scientific">Russula earlei</name>
    <dbReference type="NCBI Taxonomy" id="71964"/>
    <lineage>
        <taxon>Eukaryota</taxon>
        <taxon>Fungi</taxon>
        <taxon>Dikarya</taxon>
        <taxon>Basidiomycota</taxon>
        <taxon>Agaricomycotina</taxon>
        <taxon>Agaricomycetes</taxon>
        <taxon>Russulales</taxon>
        <taxon>Russulaceae</taxon>
        <taxon>Russula</taxon>
    </lineage>
</organism>
<proteinExistence type="predicted"/>
<evidence type="ECO:0000313" key="2">
    <source>
        <dbReference type="Proteomes" id="UP001207468"/>
    </source>
</evidence>
<name>A0ACC0UAM1_9AGAM</name>